<evidence type="ECO:0000256" key="1">
    <source>
        <dbReference type="SAM" id="Coils"/>
    </source>
</evidence>
<gene>
    <name evidence="2" type="ORF">ACJMK2_003042</name>
</gene>
<dbReference type="AlphaFoldDB" id="A0ABD3XX00"/>
<protein>
    <submittedName>
        <fullName evidence="2">Uncharacterized protein</fullName>
    </submittedName>
</protein>
<keyword evidence="1" id="KW-0175">Coiled coil</keyword>
<name>A0ABD3XX00_SINWO</name>
<keyword evidence="3" id="KW-1185">Reference proteome</keyword>
<organism evidence="2 3">
    <name type="scientific">Sinanodonta woodiana</name>
    <name type="common">Chinese pond mussel</name>
    <name type="synonym">Anodonta woodiana</name>
    <dbReference type="NCBI Taxonomy" id="1069815"/>
    <lineage>
        <taxon>Eukaryota</taxon>
        <taxon>Metazoa</taxon>
        <taxon>Spiralia</taxon>
        <taxon>Lophotrochozoa</taxon>
        <taxon>Mollusca</taxon>
        <taxon>Bivalvia</taxon>
        <taxon>Autobranchia</taxon>
        <taxon>Heteroconchia</taxon>
        <taxon>Palaeoheterodonta</taxon>
        <taxon>Unionida</taxon>
        <taxon>Unionoidea</taxon>
        <taxon>Unionidae</taxon>
        <taxon>Unioninae</taxon>
        <taxon>Sinanodonta</taxon>
    </lineage>
</organism>
<feature type="coiled-coil region" evidence="1">
    <location>
        <begin position="58"/>
        <end position="90"/>
    </location>
</feature>
<reference evidence="2 3" key="1">
    <citation type="submission" date="2024-11" db="EMBL/GenBank/DDBJ databases">
        <title>Chromosome-level genome assembly of the freshwater bivalve Anodonta woodiana.</title>
        <authorList>
            <person name="Chen X."/>
        </authorList>
    </citation>
    <scope>NUCLEOTIDE SEQUENCE [LARGE SCALE GENOMIC DNA]</scope>
    <source>
        <strain evidence="2">MN2024</strain>
        <tissue evidence="2">Gills</tissue>
    </source>
</reference>
<dbReference type="EMBL" id="JBJQND010000001">
    <property type="protein sequence ID" value="KAL3890764.1"/>
    <property type="molecule type" value="Genomic_DNA"/>
</dbReference>
<evidence type="ECO:0000313" key="3">
    <source>
        <dbReference type="Proteomes" id="UP001634394"/>
    </source>
</evidence>
<sequence>MADIEALRLLIKDIHSIQSLPNPPQSYDGIEQFEKTSTEVIDHACDTTQKVAKYGEAIDAKMKEMSSALNELKRKNAEQLKKTINSLAGNHKAYTLTKMQWCYNIIAIFVPCLHNKFNYRR</sequence>
<comment type="caution">
    <text evidence="2">The sequence shown here is derived from an EMBL/GenBank/DDBJ whole genome shotgun (WGS) entry which is preliminary data.</text>
</comment>
<dbReference type="Proteomes" id="UP001634394">
    <property type="component" value="Unassembled WGS sequence"/>
</dbReference>
<evidence type="ECO:0000313" key="2">
    <source>
        <dbReference type="EMBL" id="KAL3890764.1"/>
    </source>
</evidence>
<accession>A0ABD3XX00</accession>
<proteinExistence type="predicted"/>